<dbReference type="CDD" id="cd08294">
    <property type="entry name" value="leukotriene_B4_DH_like"/>
    <property type="match status" value="1"/>
</dbReference>
<keyword evidence="8" id="KW-0560">Oxidoreductase</keyword>
<evidence type="ECO:0000256" key="6">
    <source>
        <dbReference type="ARBA" id="ARBA00022857"/>
    </source>
</evidence>
<keyword evidence="6" id="KW-0521">NADP</keyword>
<dbReference type="GO" id="GO:0047522">
    <property type="term" value="F:15-oxoprostaglandin 13-reductase [NAD(P)+] activity"/>
    <property type="evidence" value="ECO:0007669"/>
    <property type="project" value="UniProtKB-EC"/>
</dbReference>
<dbReference type="InterPro" id="IPR041694">
    <property type="entry name" value="ADH_N_2"/>
</dbReference>
<gene>
    <name evidence="11" type="ORF">AFUS01_LOCUS19036</name>
</gene>
<reference evidence="11" key="1">
    <citation type="submission" date="2021-06" db="EMBL/GenBank/DDBJ databases">
        <authorList>
            <person name="Hodson N. C."/>
            <person name="Mongue J. A."/>
            <person name="Jaron S. K."/>
        </authorList>
    </citation>
    <scope>NUCLEOTIDE SEQUENCE</scope>
</reference>
<evidence type="ECO:0000256" key="9">
    <source>
        <dbReference type="ARBA" id="ARBA00023098"/>
    </source>
</evidence>
<evidence type="ECO:0000256" key="1">
    <source>
        <dbReference type="ARBA" id="ARBA00004496"/>
    </source>
</evidence>
<feature type="domain" description="Enoyl reductase (ER)" evidence="10">
    <location>
        <begin position="58"/>
        <end position="377"/>
    </location>
</feature>
<dbReference type="GO" id="GO:0005737">
    <property type="term" value="C:cytoplasm"/>
    <property type="evidence" value="ECO:0007669"/>
    <property type="project" value="UniProtKB-SubCell"/>
</dbReference>
<dbReference type="EC" id="1.3.1.48" evidence="2"/>
<keyword evidence="5" id="KW-0276">Fatty acid metabolism</keyword>
<evidence type="ECO:0000256" key="7">
    <source>
        <dbReference type="ARBA" id="ARBA00022990"/>
    </source>
</evidence>
<dbReference type="SMART" id="SM00829">
    <property type="entry name" value="PKS_ER"/>
    <property type="match status" value="1"/>
</dbReference>
<evidence type="ECO:0000256" key="5">
    <source>
        <dbReference type="ARBA" id="ARBA00022832"/>
    </source>
</evidence>
<dbReference type="Pfam" id="PF00107">
    <property type="entry name" value="ADH_zinc_N"/>
    <property type="match status" value="1"/>
</dbReference>
<dbReference type="GO" id="GO:0032440">
    <property type="term" value="F:2-alkenal reductase [NAD(P)H] activity"/>
    <property type="evidence" value="ECO:0007669"/>
    <property type="project" value="InterPro"/>
</dbReference>
<dbReference type="Proteomes" id="UP000708208">
    <property type="component" value="Unassembled WGS sequence"/>
</dbReference>
<keyword evidence="7" id="KW-0007">Acetylation</keyword>
<dbReference type="InterPro" id="IPR013149">
    <property type="entry name" value="ADH-like_C"/>
</dbReference>
<dbReference type="FunFam" id="3.40.50.720:FF:000121">
    <property type="entry name" value="Prostaglandin reductase 2"/>
    <property type="match status" value="1"/>
</dbReference>
<dbReference type="OrthoDB" id="809632at2759"/>
<dbReference type="InterPro" id="IPR020843">
    <property type="entry name" value="ER"/>
</dbReference>
<dbReference type="Pfam" id="PF16884">
    <property type="entry name" value="ADH_N_2"/>
    <property type="match status" value="1"/>
</dbReference>
<comment type="caution">
    <text evidence="11">The sequence shown here is derived from an EMBL/GenBank/DDBJ whole genome shotgun (WGS) entry which is preliminary data.</text>
</comment>
<dbReference type="InterPro" id="IPR045010">
    <property type="entry name" value="MDR_fam"/>
</dbReference>
<evidence type="ECO:0000256" key="4">
    <source>
        <dbReference type="ARBA" id="ARBA00022553"/>
    </source>
</evidence>
<comment type="subcellular location">
    <subcellularLocation>
        <location evidence="1">Cytoplasm</location>
    </subcellularLocation>
</comment>
<evidence type="ECO:0000256" key="3">
    <source>
        <dbReference type="ARBA" id="ARBA00022490"/>
    </source>
</evidence>
<name>A0A8J2JZL2_9HEXA</name>
<keyword evidence="12" id="KW-1185">Reference proteome</keyword>
<dbReference type="InterPro" id="IPR014190">
    <property type="entry name" value="PTGR1"/>
</dbReference>
<organism evidence="11 12">
    <name type="scientific">Allacma fusca</name>
    <dbReference type="NCBI Taxonomy" id="39272"/>
    <lineage>
        <taxon>Eukaryota</taxon>
        <taxon>Metazoa</taxon>
        <taxon>Ecdysozoa</taxon>
        <taxon>Arthropoda</taxon>
        <taxon>Hexapoda</taxon>
        <taxon>Collembola</taxon>
        <taxon>Symphypleona</taxon>
        <taxon>Sminthuridae</taxon>
        <taxon>Allacma</taxon>
    </lineage>
</organism>
<dbReference type="GO" id="GO:0006693">
    <property type="term" value="P:prostaglandin metabolic process"/>
    <property type="evidence" value="ECO:0007669"/>
    <property type="project" value="TreeGrafter"/>
</dbReference>
<evidence type="ECO:0000259" key="10">
    <source>
        <dbReference type="SMART" id="SM00829"/>
    </source>
</evidence>
<dbReference type="PANTHER" id="PTHR43205">
    <property type="entry name" value="PROSTAGLANDIN REDUCTASE"/>
    <property type="match status" value="1"/>
</dbReference>
<keyword evidence="4" id="KW-0597">Phosphoprotein</keyword>
<evidence type="ECO:0000256" key="2">
    <source>
        <dbReference type="ARBA" id="ARBA00011981"/>
    </source>
</evidence>
<dbReference type="AlphaFoldDB" id="A0A8J2JZL2"/>
<sequence length="379" mass="41424">MPGNTAYFGLAKICQPKSGETLVVSAATGAEGNAVDKWSVDVSIPLWRKWTLKQKIQGMPKVEDFVIVTETLNPTLSDGEILTKAEWLTVDPYMRNAANHLPIGSIMPGGQVARVIKSRHPQFPEGTKVVGNFGWRDVTIFKPGTPAEQGPATVYKMPNLRGLPDSYALGVCGMPGNTAYFGLTKLCQPKEGDTLVVSAAAGAVGSVVGQVGKILGCNVIGFAGTDDKVAWLKKLGFDQAYNYKSVDLAETFQKNAKQGIDCYFDNVGGEFTYHTIRNMNNGGRIALCGAITIYNEDFSKPYLVPFDYATLIYKNIKMEGFMVLRFAKEWYDGISQLRDWIIEGKLQVQETVSEGFESMPQAFIDVLSGKNTGKQIIKA</sequence>
<proteinExistence type="predicted"/>
<dbReference type="PANTHER" id="PTHR43205:SF7">
    <property type="entry name" value="PROSTAGLANDIN REDUCTASE 1"/>
    <property type="match status" value="1"/>
</dbReference>
<keyword evidence="9" id="KW-0443">Lipid metabolism</keyword>
<keyword evidence="3" id="KW-0963">Cytoplasm</keyword>
<evidence type="ECO:0000313" key="12">
    <source>
        <dbReference type="Proteomes" id="UP000708208"/>
    </source>
</evidence>
<evidence type="ECO:0000313" key="11">
    <source>
        <dbReference type="EMBL" id="CAG7730388.1"/>
    </source>
</evidence>
<dbReference type="EMBL" id="CAJVCH010193417">
    <property type="protein sequence ID" value="CAG7730388.1"/>
    <property type="molecule type" value="Genomic_DNA"/>
</dbReference>
<protein>
    <recommendedName>
        <fullName evidence="2">15-oxoprostaglandin 13-reductase</fullName>
        <ecNumber evidence="2">1.3.1.48</ecNumber>
    </recommendedName>
</protein>
<accession>A0A8J2JZL2</accession>
<evidence type="ECO:0000256" key="8">
    <source>
        <dbReference type="ARBA" id="ARBA00023002"/>
    </source>
</evidence>